<protein>
    <recommendedName>
        <fullName evidence="1">Intracellular proteinase inhibitor BsuPI domain-containing protein</fullName>
    </recommendedName>
</protein>
<dbReference type="InterPro" id="IPR038144">
    <property type="entry name" value="IPI"/>
</dbReference>
<dbReference type="RefSeq" id="WP_207287971.1">
    <property type="nucleotide sequence ID" value="NZ_CP071462.1"/>
</dbReference>
<dbReference type="GeneID" id="63188293"/>
<accession>A0A8A2VD89</accession>
<sequence>MTLEGALEADVRPTDGDSRTVSFAFTVTNAGSEPVELQFSDACKAEFVVRDGDREVWRYTEGRLFAQMLSREDLEPDGSSTYEAEWERPRTGEYTVTAELRTQEASCEARTSVTVPE</sequence>
<dbReference type="Pfam" id="PF12690">
    <property type="entry name" value="BsuPI"/>
    <property type="match status" value="1"/>
</dbReference>
<dbReference type="Proteomes" id="UP000663203">
    <property type="component" value="Chromosome"/>
</dbReference>
<evidence type="ECO:0000313" key="3">
    <source>
        <dbReference type="Proteomes" id="UP000663203"/>
    </source>
</evidence>
<gene>
    <name evidence="2" type="ORF">J0X25_13270</name>
</gene>
<reference evidence="2 3" key="1">
    <citation type="submission" date="2021-03" db="EMBL/GenBank/DDBJ databases">
        <title>Haloterrigena longa sp. nov. and Haloterrigena limicola sp. nov., extremely halophilic archaea isolated from a salt lake.</title>
        <authorList>
            <person name="Henglin C."/>
        </authorList>
    </citation>
    <scope>NUCLEOTIDE SEQUENCE [LARGE SCALE GENOMIC DNA]</scope>
    <source>
        <strain evidence="2 3">KZCA68</strain>
    </source>
</reference>
<keyword evidence="3" id="KW-1185">Reference proteome</keyword>
<dbReference type="Gene3D" id="2.60.40.2360">
    <property type="entry name" value="Intracellular proteinase inhibitor BsuPI"/>
    <property type="match status" value="1"/>
</dbReference>
<organism evidence="2 3">
    <name type="scientific">Haloterrigena alkaliphila</name>
    <dbReference type="NCBI Taxonomy" id="2816475"/>
    <lineage>
        <taxon>Archaea</taxon>
        <taxon>Methanobacteriati</taxon>
        <taxon>Methanobacteriota</taxon>
        <taxon>Stenosarchaea group</taxon>
        <taxon>Halobacteria</taxon>
        <taxon>Halobacteriales</taxon>
        <taxon>Natrialbaceae</taxon>
        <taxon>Haloterrigena</taxon>
    </lineage>
</organism>
<feature type="domain" description="Intracellular proteinase inhibitor BsuPI" evidence="1">
    <location>
        <begin position="16"/>
        <end position="104"/>
    </location>
</feature>
<evidence type="ECO:0000259" key="1">
    <source>
        <dbReference type="Pfam" id="PF12690"/>
    </source>
</evidence>
<dbReference type="EMBL" id="CP071462">
    <property type="protein sequence ID" value="QSW98362.1"/>
    <property type="molecule type" value="Genomic_DNA"/>
</dbReference>
<name>A0A8A2VD89_9EURY</name>
<dbReference type="InterPro" id="IPR020481">
    <property type="entry name" value="Intracell_prot_inh_BsuPI"/>
</dbReference>
<dbReference type="AlphaFoldDB" id="A0A8A2VD89"/>
<dbReference type="KEGG" id="hakz:J0X25_13270"/>
<proteinExistence type="predicted"/>
<evidence type="ECO:0000313" key="2">
    <source>
        <dbReference type="EMBL" id="QSW98362.1"/>
    </source>
</evidence>